<comment type="caution">
    <text evidence="2">The sequence shown here is derived from an EMBL/GenBank/DDBJ whole genome shotgun (WGS) entry which is preliminary data.</text>
</comment>
<gene>
    <name evidence="2" type="ORF">PVAG01_06865</name>
</gene>
<keyword evidence="3" id="KW-1185">Reference proteome</keyword>
<evidence type="ECO:0000313" key="2">
    <source>
        <dbReference type="EMBL" id="KAL3422709.1"/>
    </source>
</evidence>
<sequence length="408" mass="46793">MDSQNHQELLHPGTAPFFLGIPFERRWESLRLVICNHYLSQQGKTLPDVVHFMKENYHFSAYEHQYKYQLDKWGISKNVSHEIKSAAIVGIGKRSRTSGNDASPLARYRGQDIPKKKLRRHVSEMEKHTAKRERDNPIQLGHNVFIHWNLPYRAFISSAASPDAASSFGVTPAGLSFRSAPSPNNAPTPTALAIRSKTLNERARLFVEGKNEELFKQMAKQERIIVTTWLYHFWLFSFKTAKNWGFGPTKWTVDDLDLELYDEALRHSSPNTPRFLHTPREGFTPGSRFGTSEPRLHIPLVPSSLCRWTIHAAIRNEFLVSDTPDDTDDYHLTVQDGNHRPRWSSQELQRSFVEKLQAALESNTFSTLNIGDLPLAVEKVIKVTRNSARELLQEGFSFTIVARNEELF</sequence>
<dbReference type="Proteomes" id="UP001629113">
    <property type="component" value="Unassembled WGS sequence"/>
</dbReference>
<dbReference type="PANTHER" id="PTHR38788">
    <property type="entry name" value="CLR5 DOMAIN-CONTAINING PROTEIN"/>
    <property type="match status" value="1"/>
</dbReference>
<protein>
    <recommendedName>
        <fullName evidence="1">Clr5 domain-containing protein</fullName>
    </recommendedName>
</protein>
<proteinExistence type="predicted"/>
<name>A0ABR4PHC2_9HELO</name>
<dbReference type="InterPro" id="IPR025676">
    <property type="entry name" value="Clr5_dom"/>
</dbReference>
<accession>A0ABR4PHC2</accession>
<dbReference type="PANTHER" id="PTHR38788:SF3">
    <property type="entry name" value="CLR5 DOMAIN-CONTAINING PROTEIN"/>
    <property type="match status" value="1"/>
</dbReference>
<organism evidence="2 3">
    <name type="scientific">Phlyctema vagabunda</name>
    <dbReference type="NCBI Taxonomy" id="108571"/>
    <lineage>
        <taxon>Eukaryota</taxon>
        <taxon>Fungi</taxon>
        <taxon>Dikarya</taxon>
        <taxon>Ascomycota</taxon>
        <taxon>Pezizomycotina</taxon>
        <taxon>Leotiomycetes</taxon>
        <taxon>Helotiales</taxon>
        <taxon>Dermateaceae</taxon>
        <taxon>Phlyctema</taxon>
    </lineage>
</organism>
<feature type="domain" description="Clr5" evidence="1">
    <location>
        <begin position="26"/>
        <end position="77"/>
    </location>
</feature>
<reference evidence="2 3" key="1">
    <citation type="submission" date="2024-06" db="EMBL/GenBank/DDBJ databases">
        <title>Complete genome of Phlyctema vagabunda strain 19-DSS-EL-015.</title>
        <authorList>
            <person name="Fiorenzani C."/>
        </authorList>
    </citation>
    <scope>NUCLEOTIDE SEQUENCE [LARGE SCALE GENOMIC DNA]</scope>
    <source>
        <strain evidence="2 3">19-DSS-EL-015</strain>
    </source>
</reference>
<evidence type="ECO:0000259" key="1">
    <source>
        <dbReference type="Pfam" id="PF14420"/>
    </source>
</evidence>
<evidence type="ECO:0000313" key="3">
    <source>
        <dbReference type="Proteomes" id="UP001629113"/>
    </source>
</evidence>
<dbReference type="Pfam" id="PF14420">
    <property type="entry name" value="Clr5"/>
    <property type="match status" value="1"/>
</dbReference>
<dbReference type="EMBL" id="JBFCZG010000005">
    <property type="protein sequence ID" value="KAL3422709.1"/>
    <property type="molecule type" value="Genomic_DNA"/>
</dbReference>